<dbReference type="RefSeq" id="WP_068905433.1">
    <property type="nucleotide sequence ID" value="NZ_JBHUIF010000015.1"/>
</dbReference>
<gene>
    <name evidence="1" type="ORF">A8L45_21620</name>
</gene>
<comment type="caution">
    <text evidence="1">The sequence shown here is derived from an EMBL/GenBank/DDBJ whole genome shotgun (WGS) entry which is preliminary data.</text>
</comment>
<name>A0A1C3E989_9GAMM</name>
<reference evidence="1 2" key="1">
    <citation type="submission" date="2016-05" db="EMBL/GenBank/DDBJ databases">
        <title>Genomic Taxonomy of the Vibrionaceae.</title>
        <authorList>
            <person name="Gomez-Gil B."/>
            <person name="Enciso-Ibarra J."/>
        </authorList>
    </citation>
    <scope>NUCLEOTIDE SEQUENCE [LARGE SCALE GENOMIC DNA]</scope>
    <source>
        <strain evidence="1 2">CAIM 1920</strain>
    </source>
</reference>
<dbReference type="Proteomes" id="UP000094936">
    <property type="component" value="Unassembled WGS sequence"/>
</dbReference>
<dbReference type="STRING" id="1080227.A8L45_21620"/>
<protein>
    <submittedName>
        <fullName evidence="1">Uncharacterized protein</fullName>
    </submittedName>
</protein>
<organism evidence="1 2">
    <name type="scientific">Veronia pacifica</name>
    <dbReference type="NCBI Taxonomy" id="1080227"/>
    <lineage>
        <taxon>Bacteria</taxon>
        <taxon>Pseudomonadati</taxon>
        <taxon>Pseudomonadota</taxon>
        <taxon>Gammaproteobacteria</taxon>
        <taxon>Vibrionales</taxon>
        <taxon>Vibrionaceae</taxon>
        <taxon>Veronia</taxon>
    </lineage>
</organism>
<keyword evidence="2" id="KW-1185">Reference proteome</keyword>
<dbReference type="AlphaFoldDB" id="A0A1C3E989"/>
<evidence type="ECO:0000313" key="1">
    <source>
        <dbReference type="EMBL" id="ODA29837.1"/>
    </source>
</evidence>
<dbReference type="EMBL" id="LYBM01000062">
    <property type="protein sequence ID" value="ODA29837.1"/>
    <property type="molecule type" value="Genomic_DNA"/>
</dbReference>
<proteinExistence type="predicted"/>
<dbReference type="OrthoDB" id="5816214at2"/>
<evidence type="ECO:0000313" key="2">
    <source>
        <dbReference type="Proteomes" id="UP000094936"/>
    </source>
</evidence>
<sequence length="125" mass="14449">MSPNITNNYIFRRFICGLSKTQTAKLCFKSVKTVEHWDRGRTIPPECKRLMRLHTGRELNGVDDQWEGWEMTKDEIVTPAGQLLNADQVITGTYLVSLNYEEVRLAKKDALKFSRILCGRRNDSN</sequence>
<accession>A0A1C3E989</accession>
<dbReference type="Pfam" id="PF12375">
    <property type="entry name" value="DUF3653"/>
    <property type="match status" value="1"/>
</dbReference>
<dbReference type="InterPro" id="IPR021077">
    <property type="entry name" value="Phage_phi-Lf_Orf112"/>
</dbReference>